<dbReference type="PANTHER" id="PTHR31901:SF9">
    <property type="entry name" value="GH3 DOMAIN-CONTAINING PROTEIN"/>
    <property type="match status" value="1"/>
</dbReference>
<dbReference type="Pfam" id="PF03321">
    <property type="entry name" value="GH3"/>
    <property type="match status" value="2"/>
</dbReference>
<dbReference type="PANTHER" id="PTHR31901">
    <property type="entry name" value="GH3 DOMAIN-CONTAINING PROTEIN"/>
    <property type="match status" value="1"/>
</dbReference>
<dbReference type="Pfam" id="PF23572">
    <property type="entry name" value="GH3_C"/>
    <property type="match status" value="1"/>
</dbReference>
<evidence type="ECO:0000259" key="2">
    <source>
        <dbReference type="Pfam" id="PF23572"/>
    </source>
</evidence>
<dbReference type="RefSeq" id="WP_189578773.1">
    <property type="nucleotide sequence ID" value="NZ_BMYF01000002.1"/>
</dbReference>
<reference evidence="3" key="2">
    <citation type="submission" date="2020-09" db="EMBL/GenBank/DDBJ databases">
        <authorList>
            <person name="Sun Q."/>
            <person name="Kim S."/>
        </authorList>
    </citation>
    <scope>NUCLEOTIDE SEQUENCE</scope>
    <source>
        <strain evidence="3">KCTC 23224</strain>
    </source>
</reference>
<protein>
    <recommendedName>
        <fullName evidence="5">GH3 auxin-responsive promoter</fullName>
    </recommendedName>
</protein>
<reference evidence="3" key="1">
    <citation type="journal article" date="2014" name="Int. J. Syst. Evol. Microbiol.">
        <title>Complete genome sequence of Corynebacterium casei LMG S-19264T (=DSM 44701T), isolated from a smear-ripened cheese.</title>
        <authorList>
            <consortium name="US DOE Joint Genome Institute (JGI-PGF)"/>
            <person name="Walter F."/>
            <person name="Albersmeier A."/>
            <person name="Kalinowski J."/>
            <person name="Ruckert C."/>
        </authorList>
    </citation>
    <scope>NUCLEOTIDE SEQUENCE</scope>
    <source>
        <strain evidence="3">KCTC 23224</strain>
    </source>
</reference>
<dbReference type="InterPro" id="IPR004993">
    <property type="entry name" value="GH3"/>
</dbReference>
<evidence type="ECO:0000313" key="3">
    <source>
        <dbReference type="EMBL" id="GHB26479.1"/>
    </source>
</evidence>
<dbReference type="InterPro" id="IPR055377">
    <property type="entry name" value="GH3_M"/>
</dbReference>
<dbReference type="InterPro" id="IPR055378">
    <property type="entry name" value="GH3_C"/>
</dbReference>
<keyword evidence="4" id="KW-1185">Reference proteome</keyword>
<organism evidence="3 4">
    <name type="scientific">Mongoliitalea lutea</name>
    <dbReference type="NCBI Taxonomy" id="849756"/>
    <lineage>
        <taxon>Bacteria</taxon>
        <taxon>Pseudomonadati</taxon>
        <taxon>Bacteroidota</taxon>
        <taxon>Cytophagia</taxon>
        <taxon>Cytophagales</taxon>
        <taxon>Cyclobacteriaceae</taxon>
        <taxon>Mongoliitalea</taxon>
    </lineage>
</organism>
<evidence type="ECO:0008006" key="5">
    <source>
        <dbReference type="Google" id="ProtNLM"/>
    </source>
</evidence>
<dbReference type="EMBL" id="BMYF01000002">
    <property type="protein sequence ID" value="GHB26479.1"/>
    <property type="molecule type" value="Genomic_DNA"/>
</dbReference>
<evidence type="ECO:0000259" key="1">
    <source>
        <dbReference type="Pfam" id="PF23571"/>
    </source>
</evidence>
<dbReference type="GO" id="GO:0005737">
    <property type="term" value="C:cytoplasm"/>
    <property type="evidence" value="ECO:0007669"/>
    <property type="project" value="TreeGrafter"/>
</dbReference>
<dbReference type="Pfam" id="PF23571">
    <property type="entry name" value="GH3_M"/>
    <property type="match status" value="1"/>
</dbReference>
<proteinExistence type="predicted"/>
<comment type="caution">
    <text evidence="3">The sequence shown here is derived from an EMBL/GenBank/DDBJ whole genome shotgun (WGS) entry which is preliminary data.</text>
</comment>
<dbReference type="GO" id="GO:0016881">
    <property type="term" value="F:acid-amino acid ligase activity"/>
    <property type="evidence" value="ECO:0007669"/>
    <property type="project" value="TreeGrafter"/>
</dbReference>
<dbReference type="Proteomes" id="UP000642809">
    <property type="component" value="Unassembled WGS sequence"/>
</dbReference>
<feature type="domain" description="GH3 C-terminal" evidence="2">
    <location>
        <begin position="394"/>
        <end position="498"/>
    </location>
</feature>
<gene>
    <name evidence="3" type="ORF">GCM10008106_03970</name>
</gene>
<dbReference type="AlphaFoldDB" id="A0A8J3CVW0"/>
<name>A0A8J3CVW0_9BACT</name>
<feature type="domain" description="GH3 middle" evidence="1">
    <location>
        <begin position="303"/>
        <end position="367"/>
    </location>
</feature>
<accession>A0A8J3CVW0</accession>
<sequence length="516" mass="59333">MAILGTLLKKGIRLRESLEQEYSNPLELQKQCLKKLLITAKDTEIGKKYGFAEILKSFKEPSDLFHQKFASKVPIYNYDKIYEEWWYRLKDGEKNITWPDAIRYFALTSGTSGASSKYIPITKDMVKAIRKTGVRQILSLSKYDLPDDLFTKGILMLGGSTDLDFNGTFFSGDLSGITTGRLPVWFQRFYKPGKQISKNKDWGEKLEQIVQKAPSWDIGIIVGVPAWLQILLEKIIERYQLKHIHEIWPNLQIFVHGGVAFEPYKKGFQKLLGKPLIYMETYLASEGFLAFQALPNRNSMRLVLNNGIFHEFIPFTDENFDENGEVRPNATILNISQVQEGVDYALLISTCSGAWRYLIGDTIRFESKAEVEIRITGRTKHFLSLCGEHLSVDNINQAVKMAEEELNIDIREFTVAGMPHGTLFAHHWFAGTDSDVSEELLRERIDTYLHQLNDDYGVERKHALKEMRLSKIPSHLFYDWLRAQGKEGGQNKFPRVLKGDKMNDWLDFLRANGVKL</sequence>
<evidence type="ECO:0000313" key="4">
    <source>
        <dbReference type="Proteomes" id="UP000642809"/>
    </source>
</evidence>